<keyword evidence="1" id="KW-0472">Membrane</keyword>
<organism evidence="2 3">
    <name type="scientific">Mycena indigotica</name>
    <dbReference type="NCBI Taxonomy" id="2126181"/>
    <lineage>
        <taxon>Eukaryota</taxon>
        <taxon>Fungi</taxon>
        <taxon>Dikarya</taxon>
        <taxon>Basidiomycota</taxon>
        <taxon>Agaricomycotina</taxon>
        <taxon>Agaricomycetes</taxon>
        <taxon>Agaricomycetidae</taxon>
        <taxon>Agaricales</taxon>
        <taxon>Marasmiineae</taxon>
        <taxon>Mycenaceae</taxon>
        <taxon>Mycena</taxon>
    </lineage>
</organism>
<gene>
    <name evidence="2" type="ORF">MIND_01119200</name>
</gene>
<dbReference type="OrthoDB" id="3067581at2759"/>
<keyword evidence="2" id="KW-0378">Hydrolase</keyword>
<comment type="caution">
    <text evidence="2">The sequence shown here is derived from an EMBL/GenBank/DDBJ whole genome shotgun (WGS) entry which is preliminary data.</text>
</comment>
<dbReference type="GeneID" id="59350267"/>
<reference evidence="2" key="1">
    <citation type="submission" date="2020-05" db="EMBL/GenBank/DDBJ databases">
        <title>Mycena genomes resolve the evolution of fungal bioluminescence.</title>
        <authorList>
            <person name="Tsai I.J."/>
        </authorList>
    </citation>
    <scope>NUCLEOTIDE SEQUENCE</scope>
    <source>
        <strain evidence="2">171206Taipei</strain>
    </source>
</reference>
<sequence>MIFDSCSCHACCFPRYFPFLNFPLLICYLVVAYTNGLSERRQHCPHLMRSLPLLVAVVVVAQVASQPQASSWRKPNVTTLLEDRIRLAQGAIAQAVSELDSTTSMFPDLVDTYGFSGALYSLLAEFDQLANRSQYAVDLVGYFGAASAVTAANYSGLYVRSSPALNNGLNFGHGAVVAYKAYNNSLFLQFAVDAWSAAVPYTLTQAALDAGKTSNKNFTLSPDCQGVSMAGGTFWVASSVSLIAPF</sequence>
<dbReference type="RefSeq" id="XP_037215583.1">
    <property type="nucleotide sequence ID" value="XM_037367751.1"/>
</dbReference>
<feature type="transmembrane region" description="Helical" evidence="1">
    <location>
        <begin position="16"/>
        <end position="35"/>
    </location>
</feature>
<dbReference type="AlphaFoldDB" id="A0A8H6S5E2"/>
<keyword evidence="3" id="KW-1185">Reference proteome</keyword>
<dbReference type="GO" id="GO:0016787">
    <property type="term" value="F:hydrolase activity"/>
    <property type="evidence" value="ECO:0007669"/>
    <property type="project" value="UniProtKB-KW"/>
</dbReference>
<evidence type="ECO:0000256" key="1">
    <source>
        <dbReference type="SAM" id="Phobius"/>
    </source>
</evidence>
<accession>A0A8H6S5E2</accession>
<proteinExistence type="predicted"/>
<keyword evidence="1" id="KW-0812">Transmembrane</keyword>
<dbReference type="EMBL" id="JACAZF010000010">
    <property type="protein sequence ID" value="KAF7293420.1"/>
    <property type="molecule type" value="Genomic_DNA"/>
</dbReference>
<keyword evidence="1" id="KW-1133">Transmembrane helix</keyword>
<dbReference type="Proteomes" id="UP000636479">
    <property type="component" value="Unassembled WGS sequence"/>
</dbReference>
<protein>
    <submittedName>
        <fullName evidence="2">Glycoside hydrolase family 76 protein</fullName>
    </submittedName>
</protein>
<evidence type="ECO:0000313" key="2">
    <source>
        <dbReference type="EMBL" id="KAF7293420.1"/>
    </source>
</evidence>
<evidence type="ECO:0000313" key="3">
    <source>
        <dbReference type="Proteomes" id="UP000636479"/>
    </source>
</evidence>
<name>A0A8H6S5E2_9AGAR</name>